<protein>
    <submittedName>
        <fullName evidence="2">Uncharacterized protein</fullName>
    </submittedName>
</protein>
<keyword evidence="1" id="KW-0812">Transmembrane</keyword>
<keyword evidence="1" id="KW-1133">Transmembrane helix</keyword>
<gene>
    <name evidence="2" type="ORF">COV02_01535</name>
</gene>
<evidence type="ECO:0000313" key="3">
    <source>
        <dbReference type="Proteomes" id="UP000230959"/>
    </source>
</evidence>
<sequence length="271" mass="31350">MKINLKSGASIMFFLFLLEIDYFLGFFTNFIKGLNFNFSDSLNKISVLALMLVVSVLFYFFLFLLDKKNKDENNLEWLNDFNAAMALIFYTAGFLLLRGYGLYGLKHLEIGLEEYWDFIYYGLIWFLPSILIVIKPLLFFNGAYRKIYRICAVVFISFFLLAVGYNATKAITCDFNREGDCVAQKALKEKDYTLCGKLKDAMDSQIHACYLVMSKKLDDISFCEKTAYDYRCVRNIAINKKERSLCELSDGGSSLFKGMCYSDYDKAIRSR</sequence>
<keyword evidence="1" id="KW-0472">Membrane</keyword>
<feature type="transmembrane region" description="Helical" evidence="1">
    <location>
        <begin position="77"/>
        <end position="98"/>
    </location>
</feature>
<feature type="transmembrane region" description="Helical" evidence="1">
    <location>
        <begin position="147"/>
        <end position="167"/>
    </location>
</feature>
<comment type="caution">
    <text evidence="2">The sequence shown here is derived from an EMBL/GenBank/DDBJ whole genome shotgun (WGS) entry which is preliminary data.</text>
</comment>
<accession>A0A2M8LAH8</accession>
<dbReference type="Proteomes" id="UP000230959">
    <property type="component" value="Unassembled WGS sequence"/>
</dbReference>
<reference evidence="3" key="1">
    <citation type="submission" date="2017-09" db="EMBL/GenBank/DDBJ databases">
        <title>Depth-based differentiation of microbial function through sediment-hosted aquifers and enrichment of novel symbionts in the deep terrestrial subsurface.</title>
        <authorList>
            <person name="Probst A.J."/>
            <person name="Ladd B."/>
            <person name="Jarett J.K."/>
            <person name="Geller-Mcgrath D.E."/>
            <person name="Sieber C.M.K."/>
            <person name="Emerson J.B."/>
            <person name="Anantharaman K."/>
            <person name="Thomas B.C."/>
            <person name="Malmstrom R."/>
            <person name="Stieglmeier M."/>
            <person name="Klingl A."/>
            <person name="Woyke T."/>
            <person name="Ryan C.M."/>
            <person name="Banfield J.F."/>
        </authorList>
    </citation>
    <scope>NUCLEOTIDE SEQUENCE [LARGE SCALE GENOMIC DNA]</scope>
</reference>
<evidence type="ECO:0000256" key="1">
    <source>
        <dbReference type="SAM" id="Phobius"/>
    </source>
</evidence>
<proteinExistence type="predicted"/>
<dbReference type="EMBL" id="PFER01000025">
    <property type="protein sequence ID" value="PJE73610.1"/>
    <property type="molecule type" value="Genomic_DNA"/>
</dbReference>
<organism evidence="2 3">
    <name type="scientific">Candidatus Terrybacteria bacterium CG10_big_fil_rev_8_21_14_0_10_41_10</name>
    <dbReference type="NCBI Taxonomy" id="1975026"/>
    <lineage>
        <taxon>Bacteria</taxon>
        <taxon>Candidatus Terryibacteriota</taxon>
    </lineage>
</organism>
<feature type="transmembrane region" description="Helical" evidence="1">
    <location>
        <begin position="45"/>
        <end position="65"/>
    </location>
</feature>
<feature type="transmembrane region" description="Helical" evidence="1">
    <location>
        <begin position="118"/>
        <end position="140"/>
    </location>
</feature>
<name>A0A2M8LAH8_9BACT</name>
<evidence type="ECO:0000313" key="2">
    <source>
        <dbReference type="EMBL" id="PJE73610.1"/>
    </source>
</evidence>
<feature type="transmembrane region" description="Helical" evidence="1">
    <location>
        <begin position="12"/>
        <end position="33"/>
    </location>
</feature>
<dbReference type="AlphaFoldDB" id="A0A2M8LAH8"/>